<evidence type="ECO:0000259" key="2">
    <source>
        <dbReference type="PROSITE" id="PS50240"/>
    </source>
</evidence>
<gene>
    <name evidence="3" type="ORF">CVIRNUC_001039</name>
</gene>
<name>A0AAV1HST2_9CHLO</name>
<dbReference type="GO" id="GO:0006508">
    <property type="term" value="P:proteolysis"/>
    <property type="evidence" value="ECO:0007669"/>
    <property type="project" value="InterPro"/>
</dbReference>
<feature type="compositionally biased region" description="Low complexity" evidence="1">
    <location>
        <begin position="912"/>
        <end position="968"/>
    </location>
</feature>
<dbReference type="EMBL" id="CAUYUE010000002">
    <property type="protein sequence ID" value="CAK0738412.1"/>
    <property type="molecule type" value="Genomic_DNA"/>
</dbReference>
<protein>
    <recommendedName>
        <fullName evidence="2">Peptidase S1 domain-containing protein</fullName>
    </recommendedName>
</protein>
<evidence type="ECO:0000256" key="1">
    <source>
        <dbReference type="SAM" id="MobiDB-lite"/>
    </source>
</evidence>
<dbReference type="Gene3D" id="2.40.10.10">
    <property type="entry name" value="Trypsin-like serine proteases"/>
    <property type="match status" value="2"/>
</dbReference>
<dbReference type="InterPro" id="IPR009003">
    <property type="entry name" value="Peptidase_S1_PA"/>
</dbReference>
<dbReference type="Pfam" id="PF13365">
    <property type="entry name" value="Trypsin_2"/>
    <property type="match status" value="1"/>
</dbReference>
<dbReference type="AlphaFoldDB" id="A0AAV1HST2"/>
<dbReference type="PANTHER" id="PTHR36234">
    <property type="entry name" value="LYSYL ENDOPEPTIDASE"/>
    <property type="match status" value="1"/>
</dbReference>
<dbReference type="PANTHER" id="PTHR36234:SF5">
    <property type="entry name" value="LYSYL ENDOPEPTIDASE"/>
    <property type="match status" value="1"/>
</dbReference>
<organism evidence="3 4">
    <name type="scientific">Coccomyxa viridis</name>
    <dbReference type="NCBI Taxonomy" id="1274662"/>
    <lineage>
        <taxon>Eukaryota</taxon>
        <taxon>Viridiplantae</taxon>
        <taxon>Chlorophyta</taxon>
        <taxon>core chlorophytes</taxon>
        <taxon>Trebouxiophyceae</taxon>
        <taxon>Trebouxiophyceae incertae sedis</taxon>
        <taxon>Coccomyxaceae</taxon>
        <taxon>Coccomyxa</taxon>
    </lineage>
</organism>
<feature type="region of interest" description="Disordered" evidence="1">
    <location>
        <begin position="885"/>
        <end position="989"/>
    </location>
</feature>
<keyword evidence="4" id="KW-1185">Reference proteome</keyword>
<reference evidence="3 4" key="1">
    <citation type="submission" date="2023-10" db="EMBL/GenBank/DDBJ databases">
        <authorList>
            <person name="Maclean D."/>
            <person name="Macfadyen A."/>
        </authorList>
    </citation>
    <scope>NUCLEOTIDE SEQUENCE [LARGE SCALE GENOMIC DNA]</scope>
</reference>
<accession>A0AAV1HST2</accession>
<evidence type="ECO:0000313" key="3">
    <source>
        <dbReference type="EMBL" id="CAK0738412.1"/>
    </source>
</evidence>
<dbReference type="SUPFAM" id="SSF50494">
    <property type="entry name" value="Trypsin-like serine proteases"/>
    <property type="match status" value="1"/>
</dbReference>
<dbReference type="InterPro" id="IPR043504">
    <property type="entry name" value="Peptidase_S1_PA_chymotrypsin"/>
</dbReference>
<dbReference type="PROSITE" id="PS50240">
    <property type="entry name" value="TRYPSIN_DOM"/>
    <property type="match status" value="1"/>
</dbReference>
<feature type="domain" description="Peptidase S1" evidence="2">
    <location>
        <begin position="290"/>
        <end position="508"/>
    </location>
</feature>
<sequence>MSPHRGLAARRSKKKIKAAFKTGSCQRLCLLTLVAFLATSGCARGQDAEPMPRSWAYRHLPDNGPGTAGSASLQLELADPAAYLERHKAALGHNARNVINIAAEGWRGQDVVSAGMWERLADGTCMWRLSIVSPGAQSHVLVFSNLSIPWGGEFSIFSPGATAGRTKCGASCMRVTPSQTLSRKLTTTAMHGEEVVLEYHHPEALPPGGTYVVRVASILQGLSGSLPEAAEAARRRRKLLLWNDDRGYTPGAGFDMSLLQRRDDEISQCTKSVRCEHNMHRMDDAVVDIYAINLQLGAMAVCTGTLITAPLNRKYLLTADHCFVDKKAINNFEYWVLIFNYEVPCGGTDPPDFKQVIQGVRLVFYDSRADVLLLDITATIPDKFTPYLLGFDASEDAVPDRAVGIHHPNGNVKRISYANSSDSISTDFVARRFPNGEVQPTNATHLQVTWTNGATASGSSGSPLIDLDSGKVVGVLTGGFASCATRSGPDYYGRLSAAWQGGLENFLSNAPGDGAVEDVAEVLTATSNGGEIVVRTMNSTTIPKHGPGLGMYPSYLTFDPDHHKRELNYFLTDPLIWDNETISMEVTVRGSYPGNMFDMTPYVQLSDTSDNFTADTIYRYRRSIRITTTGLEKVQAAAGNIARFQLIFKLTSDVNDNYLHIHTMKGILVASRGTWSQYKAMSMRCDSLPCIFNEPGRAANDTDPTFDQYSDLVAGSYGTPTLAMFSFKPDRRVSAQVDICLEQNVLYGATVSIYIDNKFTWTIGRDPFGDPNCVHIGSVIAETNQTYTVVVSDQDNFDAVLPARTVKYITVADTEQETDAADQTPGPVEGLPAGAVATKSQSFPLPSNAMVGGSPLPAPEAASAPAPEGAEVIVHVGAPSLAPAHAPLPAFPPSRSIQTPQKRKSAPAFQKLARAAQTPAPALAEAVPPSVSALPAPPTAAVQPEAGPVPAALEAAAPEASTRPEAAPSQPPPPLPVAREAMSYTTGRR</sequence>
<evidence type="ECO:0000313" key="4">
    <source>
        <dbReference type="Proteomes" id="UP001314263"/>
    </source>
</evidence>
<proteinExistence type="predicted"/>
<dbReference type="InterPro" id="IPR001254">
    <property type="entry name" value="Trypsin_dom"/>
</dbReference>
<dbReference type="Proteomes" id="UP001314263">
    <property type="component" value="Unassembled WGS sequence"/>
</dbReference>
<comment type="caution">
    <text evidence="3">The sequence shown here is derived from an EMBL/GenBank/DDBJ whole genome shotgun (WGS) entry which is preliminary data.</text>
</comment>
<dbReference type="GO" id="GO:0004252">
    <property type="term" value="F:serine-type endopeptidase activity"/>
    <property type="evidence" value="ECO:0007669"/>
    <property type="project" value="InterPro"/>
</dbReference>